<comment type="caution">
    <text evidence="2">The sequence shown here is derived from an EMBL/GenBank/DDBJ whole genome shotgun (WGS) entry which is preliminary data.</text>
</comment>
<dbReference type="GO" id="GO:0010112">
    <property type="term" value="P:regulation of systemic acquired resistance"/>
    <property type="evidence" value="ECO:0007669"/>
    <property type="project" value="InterPro"/>
</dbReference>
<sequence length="97" mass="10931">MKINQENRCQSKRKYAAAFQPEDEEVEEFFAILRRIHVAVKYFEGRNGGRRELTARPRLVGFDGVVKSPDGSGAKRKPGLDLNSEPEPDVPDNSNTV</sequence>
<organism evidence="2 3">
    <name type="scientific">Striga hermonthica</name>
    <name type="common">Purple witchweed</name>
    <name type="synonym">Buchnera hermonthica</name>
    <dbReference type="NCBI Taxonomy" id="68872"/>
    <lineage>
        <taxon>Eukaryota</taxon>
        <taxon>Viridiplantae</taxon>
        <taxon>Streptophyta</taxon>
        <taxon>Embryophyta</taxon>
        <taxon>Tracheophyta</taxon>
        <taxon>Spermatophyta</taxon>
        <taxon>Magnoliopsida</taxon>
        <taxon>eudicotyledons</taxon>
        <taxon>Gunneridae</taxon>
        <taxon>Pentapetalae</taxon>
        <taxon>asterids</taxon>
        <taxon>lamiids</taxon>
        <taxon>Lamiales</taxon>
        <taxon>Orobanchaceae</taxon>
        <taxon>Buchnereae</taxon>
        <taxon>Striga</taxon>
    </lineage>
</organism>
<dbReference type="AlphaFoldDB" id="A0A9N7R7G5"/>
<proteinExistence type="predicted"/>
<dbReference type="OrthoDB" id="1098796at2759"/>
<dbReference type="Proteomes" id="UP001153555">
    <property type="component" value="Unassembled WGS sequence"/>
</dbReference>
<dbReference type="PANTHER" id="PTHR35735">
    <property type="entry name" value="PROTEIN NIM1-INTERACTING 2"/>
    <property type="match status" value="1"/>
</dbReference>
<feature type="region of interest" description="Disordered" evidence="1">
    <location>
        <begin position="62"/>
        <end position="97"/>
    </location>
</feature>
<evidence type="ECO:0000313" key="3">
    <source>
        <dbReference type="Proteomes" id="UP001153555"/>
    </source>
</evidence>
<dbReference type="InterPro" id="IPR034577">
    <property type="entry name" value="NIMIN-2"/>
</dbReference>
<dbReference type="PANTHER" id="PTHR35735:SF8">
    <property type="entry name" value="PROTEIN NIM1-INTERACTING 2"/>
    <property type="match status" value="1"/>
</dbReference>
<protein>
    <submittedName>
        <fullName evidence="2">Protein NIM1-INTERACTING 2</fullName>
    </submittedName>
</protein>
<name>A0A9N7R7G5_STRHE</name>
<evidence type="ECO:0000256" key="1">
    <source>
        <dbReference type="SAM" id="MobiDB-lite"/>
    </source>
</evidence>
<evidence type="ECO:0000313" key="2">
    <source>
        <dbReference type="EMBL" id="CAA0818603.1"/>
    </source>
</evidence>
<reference evidence="2" key="1">
    <citation type="submission" date="2019-12" db="EMBL/GenBank/DDBJ databases">
        <authorList>
            <person name="Scholes J."/>
        </authorList>
    </citation>
    <scope>NUCLEOTIDE SEQUENCE</scope>
</reference>
<gene>
    <name evidence="2" type="ORF">SHERM_00373</name>
</gene>
<accession>A0A9N7R7G5</accession>
<keyword evidence="3" id="KW-1185">Reference proteome</keyword>
<dbReference type="EMBL" id="CACSLK010017224">
    <property type="protein sequence ID" value="CAA0818603.1"/>
    <property type="molecule type" value="Genomic_DNA"/>
</dbReference>